<dbReference type="Pfam" id="PF00990">
    <property type="entry name" value="GGDEF"/>
    <property type="match status" value="1"/>
</dbReference>
<dbReference type="PATRIC" id="fig|698738.3.peg.2236"/>
<dbReference type="NCBIfam" id="TIGR00254">
    <property type="entry name" value="GGDEF"/>
    <property type="match status" value="1"/>
</dbReference>
<dbReference type="SUPFAM" id="SSF55073">
    <property type="entry name" value="Nucleotide cyclase"/>
    <property type="match status" value="1"/>
</dbReference>
<feature type="domain" description="GGDEF" evidence="8">
    <location>
        <begin position="488"/>
        <end position="621"/>
    </location>
</feature>
<name>R4YU30_OLEAN</name>
<dbReference type="InterPro" id="IPR001633">
    <property type="entry name" value="EAL_dom"/>
</dbReference>
<keyword evidence="10" id="KW-1185">Reference proteome</keyword>
<dbReference type="KEGG" id="oai:OLEAN_C21580"/>
<evidence type="ECO:0000259" key="8">
    <source>
        <dbReference type="PROSITE" id="PS50887"/>
    </source>
</evidence>
<dbReference type="AlphaFoldDB" id="R4YU30"/>
<dbReference type="SMART" id="SM00267">
    <property type="entry name" value="GGDEF"/>
    <property type="match status" value="1"/>
</dbReference>
<dbReference type="Gene3D" id="3.30.70.270">
    <property type="match status" value="1"/>
</dbReference>
<dbReference type="CDD" id="cd01948">
    <property type="entry name" value="EAL"/>
    <property type="match status" value="1"/>
</dbReference>
<feature type="transmembrane region" description="Helical" evidence="6">
    <location>
        <begin position="377"/>
        <end position="397"/>
    </location>
</feature>
<evidence type="ECO:0000256" key="4">
    <source>
        <dbReference type="ARBA" id="ARBA00022989"/>
    </source>
</evidence>
<feature type="transmembrane region" description="Helical" evidence="6">
    <location>
        <begin position="12"/>
        <end position="31"/>
    </location>
</feature>
<evidence type="ECO:0000313" key="10">
    <source>
        <dbReference type="Proteomes" id="UP000032749"/>
    </source>
</evidence>
<dbReference type="GO" id="GO:0071111">
    <property type="term" value="F:cyclic-guanylate-specific phosphodiesterase activity"/>
    <property type="evidence" value="ECO:0007669"/>
    <property type="project" value="InterPro"/>
</dbReference>
<dbReference type="OrthoDB" id="9787514at2"/>
<accession>R4YU30</accession>
<dbReference type="PANTHER" id="PTHR33121">
    <property type="entry name" value="CYCLIC DI-GMP PHOSPHODIESTERASE PDEF"/>
    <property type="match status" value="1"/>
</dbReference>
<dbReference type="PROSITE" id="PS50887">
    <property type="entry name" value="GGDEF"/>
    <property type="match status" value="1"/>
</dbReference>
<dbReference type="InterPro" id="IPR000160">
    <property type="entry name" value="GGDEF_dom"/>
</dbReference>
<dbReference type="SMART" id="SM00052">
    <property type="entry name" value="EAL"/>
    <property type="match status" value="1"/>
</dbReference>
<proteinExistence type="predicted"/>
<dbReference type="Proteomes" id="UP000032749">
    <property type="component" value="Chromosome"/>
</dbReference>
<evidence type="ECO:0000259" key="7">
    <source>
        <dbReference type="PROSITE" id="PS50883"/>
    </source>
</evidence>
<dbReference type="GO" id="GO:0005886">
    <property type="term" value="C:plasma membrane"/>
    <property type="evidence" value="ECO:0007669"/>
    <property type="project" value="UniProtKB-SubCell"/>
</dbReference>
<evidence type="ECO:0000256" key="5">
    <source>
        <dbReference type="ARBA" id="ARBA00023136"/>
    </source>
</evidence>
<feature type="domain" description="EAL" evidence="7">
    <location>
        <begin position="632"/>
        <end position="885"/>
    </location>
</feature>
<dbReference type="EMBL" id="FO203512">
    <property type="protein sequence ID" value="CCK76334.1"/>
    <property type="molecule type" value="Genomic_DNA"/>
</dbReference>
<dbReference type="PROSITE" id="PS50883">
    <property type="entry name" value="EAL"/>
    <property type="match status" value="1"/>
</dbReference>
<dbReference type="InterPro" id="IPR043128">
    <property type="entry name" value="Rev_trsase/Diguanyl_cyclase"/>
</dbReference>
<dbReference type="Gene3D" id="3.20.20.450">
    <property type="entry name" value="EAL domain"/>
    <property type="match status" value="1"/>
</dbReference>
<gene>
    <name evidence="9" type="ORF">OLEAN_C21580</name>
</gene>
<dbReference type="InterPro" id="IPR035919">
    <property type="entry name" value="EAL_sf"/>
</dbReference>
<comment type="subcellular location">
    <subcellularLocation>
        <location evidence="1">Cell membrane</location>
        <topology evidence="1">Multi-pass membrane protein</topology>
    </subcellularLocation>
</comment>
<organism evidence="9 10">
    <name type="scientific">Oleispira antarctica RB-8</name>
    <dbReference type="NCBI Taxonomy" id="698738"/>
    <lineage>
        <taxon>Bacteria</taxon>
        <taxon>Pseudomonadati</taxon>
        <taxon>Pseudomonadota</taxon>
        <taxon>Gammaproteobacteria</taxon>
        <taxon>Oceanospirillales</taxon>
        <taxon>Oceanospirillaceae</taxon>
        <taxon>Oleispira</taxon>
    </lineage>
</organism>
<evidence type="ECO:0000256" key="3">
    <source>
        <dbReference type="ARBA" id="ARBA00022692"/>
    </source>
</evidence>
<dbReference type="CDD" id="cd01949">
    <property type="entry name" value="GGDEF"/>
    <property type="match status" value="1"/>
</dbReference>
<protein>
    <recommendedName>
        <fullName evidence="11">Diguanylate cyclase/phosphodiesterase</fullName>
    </recommendedName>
</protein>
<evidence type="ECO:0000256" key="1">
    <source>
        <dbReference type="ARBA" id="ARBA00004651"/>
    </source>
</evidence>
<keyword evidence="3 6" id="KW-0812">Transmembrane</keyword>
<evidence type="ECO:0000256" key="2">
    <source>
        <dbReference type="ARBA" id="ARBA00022475"/>
    </source>
</evidence>
<dbReference type="SUPFAM" id="SSF141868">
    <property type="entry name" value="EAL domain-like"/>
    <property type="match status" value="1"/>
</dbReference>
<evidence type="ECO:0000256" key="6">
    <source>
        <dbReference type="SAM" id="Phobius"/>
    </source>
</evidence>
<dbReference type="Pfam" id="PF02743">
    <property type="entry name" value="dCache_1"/>
    <property type="match status" value="1"/>
</dbReference>
<dbReference type="Pfam" id="PF00563">
    <property type="entry name" value="EAL"/>
    <property type="match status" value="1"/>
</dbReference>
<dbReference type="Gene3D" id="3.30.450.20">
    <property type="entry name" value="PAS domain"/>
    <property type="match status" value="1"/>
</dbReference>
<dbReference type="InterPro" id="IPR029787">
    <property type="entry name" value="Nucleotide_cyclase"/>
</dbReference>
<dbReference type="CDD" id="cd12913">
    <property type="entry name" value="PDC1_MCP_like"/>
    <property type="match status" value="1"/>
</dbReference>
<reference evidence="9 10" key="1">
    <citation type="journal article" date="2013" name="Nat. Commun.">
        <title>Genome sequence and functional genomic analysis of the oil-degrading bacterium Oleispira antarctica.</title>
        <authorList>
            <person name="Kube M."/>
            <person name="Chernikova T.N."/>
            <person name="Al-Ramahi Y."/>
            <person name="Beloqui A."/>
            <person name="Lopez-Cortez N."/>
            <person name="Guazzaroni M.E."/>
            <person name="Heipieper H.J."/>
            <person name="Klages S."/>
            <person name="Kotsyurbenko O.R."/>
            <person name="Langer I."/>
            <person name="Nechitaylo T.Y."/>
            <person name="Lunsdorf H."/>
            <person name="Fernandez M."/>
            <person name="Juarez S."/>
            <person name="Ciordia S."/>
            <person name="Singer A."/>
            <person name="Kagan O."/>
            <person name="Egorova O."/>
            <person name="Petit P.A."/>
            <person name="Stogios P."/>
            <person name="Kim Y."/>
            <person name="Tchigvintsev A."/>
            <person name="Flick R."/>
            <person name="Denaro R."/>
            <person name="Genovese M."/>
            <person name="Albar J.P."/>
            <person name="Reva O.N."/>
            <person name="Martinez-Gomariz M."/>
            <person name="Tran H."/>
            <person name="Ferrer M."/>
            <person name="Savchenko A."/>
            <person name="Yakunin A.F."/>
            <person name="Yakimov M.M."/>
            <person name="Golyshina O.V."/>
            <person name="Reinhardt R."/>
            <person name="Golyshin P.N."/>
        </authorList>
    </citation>
    <scope>NUCLEOTIDE SEQUENCE [LARGE SCALE GENOMIC DNA]</scope>
</reference>
<keyword evidence="5 6" id="KW-0472">Membrane</keyword>
<keyword evidence="4 6" id="KW-1133">Transmembrane helix</keyword>
<dbReference type="HOGENOM" id="CLU_323861_0_0_6"/>
<keyword evidence="2" id="KW-1003">Cell membrane</keyword>
<dbReference type="InterPro" id="IPR033479">
    <property type="entry name" value="dCache_1"/>
</dbReference>
<sequence length="892" mass="100314">MKRYLSDTSFKISTGFVLATFTLLAIFSFVLQGELREKLEGDSSKQIKASGNAIVTELVQQTSLIKSLAESLAAVVSATPYSDALYHQLLPALISIDNPNSLVAGGGIWPEPNILDPNKKRNSYFWGKSTQGQFDFYNDYNLDSGKGYHNEEWYVPAKYLANNSCYWSRSYIDPFSKEPMVTCTVPILKQNKYTGAATIDMKLEGLHDFLKKQSNNLGGYTFLIDQNNKFITFPETHHIKNFDNTDLLDISELASNQPEFSNLANHLLKISQQASKIPREAIQQHQSMTAYFEQSYQVSDQQAATMADAIINPARENLNHSYLLDSFQLDTDFLLKETVNVSVFHVPEAYWKLIVVTPTSTNSKAVSDIIKKALKQAFVPTIFTMLIFFIFVHVYFIDPLIRITQHLRNNAENPNKEELLVGFGQGDFGKLADLYNTKTALIKNSLAEISKSNTQLKIYASYDDLTGTYNRRAFENMLEDTLQCEDCDNRAVFYLDLDQFKVVNDTASHIAGDQLLKEITDCIKKNLRDNDILARIGGDEFAMIITARTVDTSLVIADRIRLAIAAYRFEWKGESFNISCSIGIVHLSTLKANKQTVLSCVDSACYAAKEAGRNRNHLYLPEDNNLSARFGEMESLVALRKAINDHRLFVEYQLIKHITGTSPSGFEALVRMKDTNGKTIYPNNFMPAAERYNATWDVDKWVIENTIAEFEKLKQDFDVGFCSINLTADALNHDQLLIVIENSLLKNDIQGSFFCFEITETSAIANIDLARKTIIGIRALGSRVSLDDFGTGMSSYSYLKELPVDYLKIDGVFVKNIETDAIDHAFVQSINDIAVAMKIDTVAEWVENESIVSTLKNIGVSYAQGFGISKPMSYAALLDNKITLDAMIKKRF</sequence>
<dbReference type="PANTHER" id="PTHR33121:SF23">
    <property type="entry name" value="CYCLIC DI-GMP PHOSPHODIESTERASE PDEB"/>
    <property type="match status" value="1"/>
</dbReference>
<evidence type="ECO:0008006" key="11">
    <source>
        <dbReference type="Google" id="ProtNLM"/>
    </source>
</evidence>
<dbReference type="STRING" id="698738.OLEAN_C21580"/>
<evidence type="ECO:0000313" key="9">
    <source>
        <dbReference type="EMBL" id="CCK76334.1"/>
    </source>
</evidence>
<dbReference type="InterPro" id="IPR050706">
    <property type="entry name" value="Cyclic-di-GMP_PDE-like"/>
</dbReference>